<evidence type="ECO:0000259" key="3">
    <source>
        <dbReference type="Pfam" id="PF19040"/>
    </source>
</evidence>
<dbReference type="OrthoDB" id="9767863at2"/>
<feature type="transmembrane region" description="Helical" evidence="1">
    <location>
        <begin position="332"/>
        <end position="351"/>
    </location>
</feature>
<feature type="transmembrane region" description="Helical" evidence="1">
    <location>
        <begin position="237"/>
        <end position="257"/>
    </location>
</feature>
<reference evidence="4 5" key="1">
    <citation type="submission" date="2013-11" db="EMBL/GenBank/DDBJ databases">
        <title>Complete genome sequence of the cyanide-degrading bacterium Pseudomonas pseudoalcaligenes CECT 5344.</title>
        <authorList>
            <person name="Wibberg D."/>
            <person name="Puehler A."/>
            <person name="Schlueter A."/>
        </authorList>
    </citation>
    <scope>NUCLEOTIDE SEQUENCE [LARGE SCALE GENOMIC DNA]</scope>
    <source>
        <strain evidence="5">CECT 5344</strain>
    </source>
</reference>
<feature type="domain" description="Acyltransferase 3" evidence="2">
    <location>
        <begin position="11"/>
        <end position="349"/>
    </location>
</feature>
<evidence type="ECO:0000256" key="1">
    <source>
        <dbReference type="SAM" id="Phobius"/>
    </source>
</evidence>
<dbReference type="Pfam" id="PF01757">
    <property type="entry name" value="Acyl_transf_3"/>
    <property type="match status" value="1"/>
</dbReference>
<feature type="transmembrane region" description="Helical" evidence="1">
    <location>
        <begin position="307"/>
        <end position="325"/>
    </location>
</feature>
<dbReference type="GO" id="GO:0009103">
    <property type="term" value="P:lipopolysaccharide biosynthetic process"/>
    <property type="evidence" value="ECO:0007669"/>
    <property type="project" value="TreeGrafter"/>
</dbReference>
<feature type="transmembrane region" description="Helical" evidence="1">
    <location>
        <begin position="12"/>
        <end position="30"/>
    </location>
</feature>
<accession>W6QWC9</accession>
<dbReference type="eggNOG" id="COG1835">
    <property type="taxonomic scope" value="Bacteria"/>
</dbReference>
<dbReference type="InterPro" id="IPR002656">
    <property type="entry name" value="Acyl_transf_3_dom"/>
</dbReference>
<protein>
    <submittedName>
        <fullName evidence="4">Putative peptidoglycan O-acetyltransferase yrhL</fullName>
    </submittedName>
</protein>
<keyword evidence="1" id="KW-1133">Transmembrane helix</keyword>
<dbReference type="PANTHER" id="PTHR23028">
    <property type="entry name" value="ACETYLTRANSFERASE"/>
    <property type="match status" value="1"/>
</dbReference>
<organism evidence="4 5">
    <name type="scientific">Ectopseudomonas oleovorans (strain CECT 5344)</name>
    <name type="common">Pseudomonas pseudoalcaligenes</name>
    <dbReference type="NCBI Taxonomy" id="1182590"/>
    <lineage>
        <taxon>Bacteria</taxon>
        <taxon>Pseudomonadati</taxon>
        <taxon>Pseudomonadota</taxon>
        <taxon>Gammaproteobacteria</taxon>
        <taxon>Pseudomonadales</taxon>
        <taxon>Pseudomonadaceae</taxon>
        <taxon>Ectopseudomonas</taxon>
    </lineage>
</organism>
<evidence type="ECO:0000259" key="2">
    <source>
        <dbReference type="Pfam" id="PF01757"/>
    </source>
</evidence>
<keyword evidence="1" id="KW-0472">Membrane</keyword>
<dbReference type="GO" id="GO:0016020">
    <property type="term" value="C:membrane"/>
    <property type="evidence" value="ECO:0007669"/>
    <property type="project" value="TreeGrafter"/>
</dbReference>
<name>W6QWC9_ECTO5</name>
<proteinExistence type="predicted"/>
<dbReference type="KEGG" id="ppse:BN5_1692"/>
<feature type="transmembrane region" description="Helical" evidence="1">
    <location>
        <begin position="36"/>
        <end position="56"/>
    </location>
</feature>
<evidence type="ECO:0000313" key="4">
    <source>
        <dbReference type="EMBL" id="CDM40278.1"/>
    </source>
</evidence>
<dbReference type="HOGENOM" id="CLU_005679_10_2_6"/>
<dbReference type="Pfam" id="PF19040">
    <property type="entry name" value="SGNH"/>
    <property type="match status" value="1"/>
</dbReference>
<dbReference type="InterPro" id="IPR043968">
    <property type="entry name" value="SGNH"/>
</dbReference>
<dbReference type="InterPro" id="IPR050879">
    <property type="entry name" value="Acyltransferase_3"/>
</dbReference>
<sequence>MKKVLGYQPHVDGLRALAVALVILCHLNIVQFSGGYVGVDVFFVISGYLISKLIVIELATTSKFRFAHFYLRRARRILPALFFTCAWILVVAAFLFSPHHFDEAGASALHAIASLSNVYFWLTSDYFALSSETQPLLHTWSLAVEEQFYLFWPLLLLVAWRLNGLKMIVCCVVLAFLFSLFLSVTFSDVGSLSLMSFPAWLRDLFLDGNSLTYYLTPFRVFEFAAGAAVIVLQERRLAPWLANLATLLGGGMVLYAAMQFDSNTLFPHYNALVPVVGTVLLIAYVPSSQLYPLLSNRVATGVGKLSYSLYLVHWPVIVFYGYLYGDHFSYLDMAYILVATLIISYLTYRLVETPFRLPQGQDTGFLFGLFASAALLMLLSANIWATNGWFWRLDADVREKGQAFKSRSEIDRLYAGGSNCPYVYEKGYGPLCQTNPNANKHVWLMGDSHARHLAVGLARLFPQINFKFYKNNCRFDTVDLCYDINPGILDTHRLHKANIIERLKQDDSPVIIAQTWIRPQAKYLSSDGAQPILLENTTDHAMFVRDQLDRVVRVLQSSNPGRRVIVFGDVPRPRLPASASPIDCLFYPLEAMRNGCSFTVIEPLDSRRIFNGLLSGYYSRVNMEDVLFINPFEVFCEGLECKNILDDNQPVYTDNSHLSTWGSEFLIRGAYSKLRYGLRDFLAEKNYYAK</sequence>
<evidence type="ECO:0000313" key="5">
    <source>
        <dbReference type="Proteomes" id="UP000032841"/>
    </source>
</evidence>
<dbReference type="PANTHER" id="PTHR23028:SF53">
    <property type="entry name" value="ACYL_TRANSF_3 DOMAIN-CONTAINING PROTEIN"/>
    <property type="match status" value="1"/>
</dbReference>
<feature type="transmembrane region" description="Helical" evidence="1">
    <location>
        <begin position="269"/>
        <end position="287"/>
    </location>
</feature>
<dbReference type="RefSeq" id="WP_003459872.1">
    <property type="nucleotide sequence ID" value="NZ_HG916826.1"/>
</dbReference>
<feature type="transmembrane region" description="Helical" evidence="1">
    <location>
        <begin position="363"/>
        <end position="385"/>
    </location>
</feature>
<feature type="transmembrane region" description="Helical" evidence="1">
    <location>
        <begin position="211"/>
        <end position="231"/>
    </location>
</feature>
<dbReference type="AlphaFoldDB" id="W6QWC9"/>
<feature type="transmembrane region" description="Helical" evidence="1">
    <location>
        <begin position="166"/>
        <end position="190"/>
    </location>
</feature>
<dbReference type="GO" id="GO:0016747">
    <property type="term" value="F:acyltransferase activity, transferring groups other than amino-acyl groups"/>
    <property type="evidence" value="ECO:0007669"/>
    <property type="project" value="InterPro"/>
</dbReference>
<feature type="transmembrane region" description="Helical" evidence="1">
    <location>
        <begin position="140"/>
        <end position="160"/>
    </location>
</feature>
<dbReference type="Proteomes" id="UP000032841">
    <property type="component" value="Chromosome"/>
</dbReference>
<dbReference type="EMBL" id="HG916826">
    <property type="protein sequence ID" value="CDM40278.1"/>
    <property type="molecule type" value="Genomic_DNA"/>
</dbReference>
<feature type="transmembrane region" description="Helical" evidence="1">
    <location>
        <begin position="77"/>
        <end position="96"/>
    </location>
</feature>
<feature type="domain" description="SGNH" evidence="3">
    <location>
        <begin position="428"/>
        <end position="666"/>
    </location>
</feature>
<keyword evidence="4" id="KW-0808">Transferase</keyword>
<keyword evidence="1" id="KW-0812">Transmembrane</keyword>
<gene>
    <name evidence="4" type="ORF">BN5_1692</name>
</gene>